<sequence>MTITALATPFPSLLSSVTPSSPPPVHPLSVPTSLPVPTVLSSIAFSIFPVVFLSFVSVLLVLSAFLVVVSTSPSRHWNPSCLTLSGRPPLFFSKHIPSHFCRISLVSASVGRNGPHPPLRSVASRASCLACGTQYTTVWLSRSLNVSRFARRYPDQFPCPTWNTYCNVMVTSAIPLALLMHSSMSICRRQIFASSPKSEISSLPFPHLRSTARI</sequence>
<protein>
    <submittedName>
        <fullName evidence="2">Pr169</fullName>
    </submittedName>
</protein>
<name>Q9DW25_RCMVM</name>
<accession>Q9DW25</accession>
<feature type="transmembrane region" description="Helical" evidence="1">
    <location>
        <begin position="43"/>
        <end position="69"/>
    </location>
</feature>
<reference evidence="2 3" key="1">
    <citation type="journal article" date="1996" name="J. Gen. Virol.">
        <title>Cloning and sequence analysis of the genes encoding DNA polymerase, glycoprotein B, ICP18.5 and major DNA-binding protein of rat cytomegalovirus.</title>
        <authorList>
            <person name="Beuken E."/>
            <person name="Slobbe R."/>
            <person name="Bruggeman C.A."/>
            <person name="Vink C."/>
        </authorList>
    </citation>
    <scope>NUCLEOTIDE SEQUENCE [LARGE SCALE GENOMIC DNA]</scope>
    <source>
        <strain evidence="2 3">Maastricht</strain>
    </source>
</reference>
<dbReference type="RefSeq" id="NP_064278.1">
    <property type="nucleotide sequence ID" value="NC_002512.2"/>
</dbReference>
<reference evidence="2 3" key="2">
    <citation type="journal article" date="1996" name="J. Virol.">
        <title>Structure of the rat cytomegalovirus genome termini.</title>
        <authorList>
            <person name="Vink C."/>
            <person name="Beuken E."/>
            <person name="Bruggeman C.A."/>
        </authorList>
    </citation>
    <scope>NUCLEOTIDE SEQUENCE [LARGE SCALE GENOMIC DNA]</scope>
    <source>
        <strain evidence="2 3">Maastricht</strain>
    </source>
</reference>
<dbReference type="KEGG" id="vg:940355"/>
<reference evidence="2 3" key="6">
    <citation type="journal article" date="1999" name="J. Gen. Virol.">
        <title>The rat cytomegalovirus R32 gene encodes a virion-associated protein that elicits a strong humoral immune response in infected rats.</title>
        <authorList>
            <person name="Beuken E."/>
            <person name="Grauls G."/>
            <person name="Bruggeman C.A."/>
            <person name="Vink C."/>
        </authorList>
    </citation>
    <scope>NUCLEOTIDE SEQUENCE [LARGE SCALE GENOMIC DNA]</scope>
    <source>
        <strain evidence="2 3">Maastricht</strain>
    </source>
</reference>
<keyword evidence="3" id="KW-1185">Reference proteome</keyword>
<organism evidence="2 3">
    <name type="scientific">Rat cytomegalovirus (strain Maastricht)</name>
    <dbReference type="NCBI Taxonomy" id="79700"/>
    <lineage>
        <taxon>Viruses</taxon>
        <taxon>Duplodnaviria</taxon>
        <taxon>Heunggongvirae</taxon>
        <taxon>Peploviricota</taxon>
        <taxon>Herviviricetes</taxon>
        <taxon>Herpesvirales</taxon>
        <taxon>Orthoherpesviridae</taxon>
        <taxon>Betaherpesvirinae</taxon>
        <taxon>Muromegalovirus</taxon>
        <taxon>Muromegalovirus muridbeta2</taxon>
        <taxon>Murid betaherpesvirus 2</taxon>
    </lineage>
</organism>
<keyword evidence="1" id="KW-0812">Transmembrane</keyword>
<reference evidence="2 3" key="10">
    <citation type="journal article" date="2000" name="Virus Res.">
        <title>Rat cytomegalovirus R89 is a highly conserved gene which expresses a spliced transcript.</title>
        <authorList>
            <person name="Gruijthuijsen Y.K."/>
            <person name="Beuken E."/>
            <person name="Bruggeman C.A."/>
            <person name="Vink C."/>
        </authorList>
    </citation>
    <scope>NUCLEOTIDE SEQUENCE [LARGE SCALE GENOMIC DNA]</scope>
    <source>
        <strain evidence="2 3">Maastricht</strain>
    </source>
</reference>
<reference evidence="2 3" key="3">
    <citation type="journal article" date="1997" name="J. Gen. Virol.">
        <title>Cloning and functional characterization of the origin of lytic-phase DNA replication of rat cytomegalovirus.</title>
        <authorList>
            <person name="Vink C."/>
            <person name="Beuken E."/>
            <person name="Bruggeman C.A."/>
        </authorList>
    </citation>
    <scope>NUCLEOTIDE SEQUENCE [LARGE SCALE GENOMIC DNA]</scope>
    <source>
        <strain evidence="2 3">Maastricht</strain>
    </source>
</reference>
<reference evidence="2 3" key="7">
    <citation type="journal article" date="1999" name="J. Virol.">
        <title>Deletion of the R78 G protein-coupled receptor gene from rat cytomegalovirus results in an attenuated, syncytium-inducing mutant strain.</title>
        <authorList>
            <person name="Beisser P.S."/>
            <person name="Grauls G."/>
            <person name="Bruggeman C.A."/>
            <person name="Vink C."/>
        </authorList>
    </citation>
    <scope>NUCLEOTIDE SEQUENCE [LARGE SCALE GENOMIC DNA]</scope>
    <source>
        <strain evidence="2 3">Maastricht</strain>
    </source>
</reference>
<dbReference type="Proteomes" id="UP000008288">
    <property type="component" value="Segment"/>
</dbReference>
<dbReference type="GeneID" id="940355"/>
<proteinExistence type="predicted"/>
<keyword evidence="1" id="KW-1133">Transmembrane helix</keyword>
<organismHost>
    <name type="scientific">Rattus</name>
    <name type="common">rats</name>
    <dbReference type="NCBI Taxonomy" id="10114"/>
</organismHost>
<evidence type="ECO:0000256" key="1">
    <source>
        <dbReference type="SAM" id="Phobius"/>
    </source>
</evidence>
<reference evidence="2 3" key="9">
    <citation type="journal article" date="2000" name="J. Virol.">
        <title>Complete DNA sequence of the rat cytomegalovirus genome.</title>
        <authorList>
            <person name="Vink C."/>
            <person name="Beuken E."/>
            <person name="Bruggeman C.A."/>
        </authorList>
    </citation>
    <scope>NUCLEOTIDE SEQUENCE [LARGE SCALE GENOMIC DNA]</scope>
    <source>
        <strain evidence="2 3">Maastricht</strain>
    </source>
</reference>
<reference evidence="2 3" key="4">
    <citation type="journal article" date="1998" name="J. Virol.">
        <title>The R33 G protein-coupled receptor gene of rat cytomegalovirus plays an essential role in the pathogenesis of viral infection.</title>
        <authorList>
            <person name="Beisser P.S."/>
            <person name="Vink C."/>
            <person name="Van Dam J.G."/>
            <person name="Grauls G."/>
            <person name="Vanherle S.J."/>
            <person name="Bruggeman C.A."/>
        </authorList>
    </citation>
    <scope>NUCLEOTIDE SEQUENCE [LARGE SCALE GENOMIC DNA]</scope>
    <source>
        <strain evidence="2 3">Maastricht</strain>
    </source>
</reference>
<dbReference type="EMBL" id="AF232689">
    <property type="protein sequence ID" value="AAF99265.1"/>
    <property type="molecule type" value="Genomic_DNA"/>
</dbReference>
<gene>
    <name evidence="2" type="primary">r169</name>
</gene>
<evidence type="ECO:0000313" key="3">
    <source>
        <dbReference type="Proteomes" id="UP000008288"/>
    </source>
</evidence>
<reference evidence="2 3" key="8">
    <citation type="journal article" date="2000" name="J. Virol.">
        <title>The r144 major histocompatibility complex class I-like gene of rat cytomegalovirus is dispensable for both acute and long-term infection in the immunocompromised host.</title>
        <authorList>
            <person name="Beisser P.S."/>
            <person name="Kloover J.S."/>
            <person name="Grauls G.E."/>
            <person name="Blok M.J."/>
            <person name="Bruggeman C.A."/>
            <person name="Vink C."/>
        </authorList>
    </citation>
    <scope>NUCLEOTIDE SEQUENCE [LARGE SCALE GENOMIC DNA]</scope>
    <source>
        <strain evidence="2 3">Maastricht</strain>
    </source>
</reference>
<evidence type="ECO:0000313" key="2">
    <source>
        <dbReference type="EMBL" id="AAF99265.1"/>
    </source>
</evidence>
<reference evidence="2 3" key="5">
    <citation type="journal article" date="1998" name="Virology">
        <title>The Maastricht strain and England strain of rat cytomegalovirus represent different betaherpesvirus species rather than strains.</title>
        <authorList>
            <person name="Beisser P.S."/>
            <person name="Kaptein S.J."/>
            <person name="Beuken E."/>
            <person name="Bruggeman C.A."/>
            <person name="Vink C."/>
        </authorList>
    </citation>
    <scope>NUCLEOTIDE SEQUENCE [LARGE SCALE GENOMIC DNA]</scope>
    <source>
        <strain evidence="2 3">Maastricht</strain>
    </source>
</reference>
<keyword evidence="1" id="KW-0472">Membrane</keyword>